<dbReference type="Proteomes" id="UP000192247">
    <property type="component" value="Unassembled WGS sequence"/>
</dbReference>
<reference evidence="2 3" key="1">
    <citation type="journal article" date="2017" name="Gigascience">
        <title>Draft genome of the honey bee ectoparasitic mite, Tropilaelaps mercedesae, is shaped by the parasitic life history.</title>
        <authorList>
            <person name="Dong X."/>
            <person name="Armstrong S.D."/>
            <person name="Xia D."/>
            <person name="Makepeace B.L."/>
            <person name="Darby A.C."/>
            <person name="Kadowaki T."/>
        </authorList>
    </citation>
    <scope>NUCLEOTIDE SEQUENCE [LARGE SCALE GENOMIC DNA]</scope>
    <source>
        <strain evidence="2">Wuxi-XJTLU</strain>
    </source>
</reference>
<keyword evidence="2" id="KW-0347">Helicase</keyword>
<gene>
    <name evidence="2" type="ORF">BIW11_13285</name>
</gene>
<feature type="region of interest" description="Disordered" evidence="1">
    <location>
        <begin position="22"/>
        <end position="65"/>
    </location>
</feature>
<evidence type="ECO:0000313" key="3">
    <source>
        <dbReference type="Proteomes" id="UP000192247"/>
    </source>
</evidence>
<dbReference type="InParanoid" id="A0A1V9X2M0"/>
<accession>A0A1V9X2M0</accession>
<evidence type="ECO:0000313" key="2">
    <source>
        <dbReference type="EMBL" id="OQR67825.1"/>
    </source>
</evidence>
<name>A0A1V9X2M0_9ACAR</name>
<keyword evidence="2" id="KW-0547">Nucleotide-binding</keyword>
<organism evidence="2 3">
    <name type="scientific">Tropilaelaps mercedesae</name>
    <dbReference type="NCBI Taxonomy" id="418985"/>
    <lineage>
        <taxon>Eukaryota</taxon>
        <taxon>Metazoa</taxon>
        <taxon>Ecdysozoa</taxon>
        <taxon>Arthropoda</taxon>
        <taxon>Chelicerata</taxon>
        <taxon>Arachnida</taxon>
        <taxon>Acari</taxon>
        <taxon>Parasitiformes</taxon>
        <taxon>Mesostigmata</taxon>
        <taxon>Gamasina</taxon>
        <taxon>Dermanyssoidea</taxon>
        <taxon>Laelapidae</taxon>
        <taxon>Tropilaelaps</taxon>
    </lineage>
</organism>
<keyword evidence="2" id="KW-0067">ATP-binding</keyword>
<dbReference type="AlphaFoldDB" id="A0A1V9X2M0"/>
<protein>
    <submittedName>
        <fullName evidence="2">ATP-dependent DNA helicase Q5-like</fullName>
    </submittedName>
</protein>
<dbReference type="GO" id="GO:0004386">
    <property type="term" value="F:helicase activity"/>
    <property type="evidence" value="ECO:0007669"/>
    <property type="project" value="UniProtKB-KW"/>
</dbReference>
<feature type="region of interest" description="Disordered" evidence="1">
    <location>
        <begin position="186"/>
        <end position="212"/>
    </location>
</feature>
<evidence type="ECO:0000256" key="1">
    <source>
        <dbReference type="SAM" id="MobiDB-lite"/>
    </source>
</evidence>
<sequence length="292" mass="32860">MKETPFKKTLFNLLQDVSKKMNEKSSTAEVMSISSDNDTNSHESTSFINSGVSTGHENSGNELSTAPSSLEVHRVKYLNPSSKRDQGFETTTDNATGFLVRDNTASRVENQRGTAVTESHEQKPALVKEEFPKLKVKYFFEVNGSEEIAEASVKKGEAEIQPKLKKDLEEKLELGFKTGLQMVEEQQESADAQKRVKKENSSSRSKRSAGFDESSTAKRRFLNLQQAKKDLTKAIACVNKLLYPEFKRGTISKERFKLICKKVSNRVTDNGTLDEATIKNEITQELHCLKYF</sequence>
<proteinExistence type="predicted"/>
<feature type="compositionally biased region" description="Polar residues" evidence="1">
    <location>
        <begin position="24"/>
        <end position="65"/>
    </location>
</feature>
<keyword evidence="3" id="KW-1185">Reference proteome</keyword>
<dbReference type="EMBL" id="MNPL01027207">
    <property type="protein sequence ID" value="OQR67825.1"/>
    <property type="molecule type" value="Genomic_DNA"/>
</dbReference>
<comment type="caution">
    <text evidence="2">The sequence shown here is derived from an EMBL/GenBank/DDBJ whole genome shotgun (WGS) entry which is preliminary data.</text>
</comment>
<keyword evidence="2" id="KW-0378">Hydrolase</keyword>
<feature type="compositionally biased region" description="Basic and acidic residues" evidence="1">
    <location>
        <begin position="191"/>
        <end position="201"/>
    </location>
</feature>